<name>A0ABS5JZU3_9BACT</name>
<dbReference type="InterPro" id="IPR036286">
    <property type="entry name" value="LexA/Signal_pep-like_sf"/>
</dbReference>
<evidence type="ECO:0000313" key="6">
    <source>
        <dbReference type="Proteomes" id="UP000708576"/>
    </source>
</evidence>
<evidence type="ECO:0000259" key="4">
    <source>
        <dbReference type="Pfam" id="PF00717"/>
    </source>
</evidence>
<dbReference type="Proteomes" id="UP000708576">
    <property type="component" value="Unassembled WGS sequence"/>
</dbReference>
<dbReference type="PANTHER" id="PTHR40661:SF1">
    <property type="entry name" value="HTH CRO_C1-TYPE DOMAIN-CONTAINING PROTEIN"/>
    <property type="match status" value="1"/>
</dbReference>
<keyword evidence="3" id="KW-0804">Transcription</keyword>
<keyword evidence="2" id="KW-0238">DNA-binding</keyword>
<dbReference type="InterPro" id="IPR039418">
    <property type="entry name" value="LexA-like"/>
</dbReference>
<dbReference type="SUPFAM" id="SSF51306">
    <property type="entry name" value="LexA/Signal peptidase"/>
    <property type="match status" value="1"/>
</dbReference>
<protein>
    <submittedName>
        <fullName evidence="5">S24 family peptidase</fullName>
    </submittedName>
</protein>
<dbReference type="RefSeq" id="WP_212218234.1">
    <property type="nucleotide sequence ID" value="NZ_JAGUCO010000023.1"/>
</dbReference>
<reference evidence="5 6" key="1">
    <citation type="journal article" date="2015" name="Int. J. Syst. Evol. Microbiol.">
        <title>Carboxylicivirga linearis sp. nov., isolated from a sea cucumber culture pond.</title>
        <authorList>
            <person name="Wang F.Q."/>
            <person name="Zhou Y.X."/>
            <person name="Lin X.Z."/>
            <person name="Chen G.J."/>
            <person name="Du Z.J."/>
        </authorList>
    </citation>
    <scope>NUCLEOTIDE SEQUENCE [LARGE SCALE GENOMIC DNA]</scope>
    <source>
        <strain evidence="5 6">FB218</strain>
    </source>
</reference>
<evidence type="ECO:0000256" key="1">
    <source>
        <dbReference type="ARBA" id="ARBA00023015"/>
    </source>
</evidence>
<dbReference type="PANTHER" id="PTHR40661">
    <property type="match status" value="1"/>
</dbReference>
<dbReference type="Pfam" id="PF00717">
    <property type="entry name" value="Peptidase_S24"/>
    <property type="match status" value="1"/>
</dbReference>
<keyword evidence="6" id="KW-1185">Reference proteome</keyword>
<proteinExistence type="predicted"/>
<evidence type="ECO:0000313" key="5">
    <source>
        <dbReference type="EMBL" id="MBS2100424.1"/>
    </source>
</evidence>
<organism evidence="5 6">
    <name type="scientific">Carboxylicivirga linearis</name>
    <dbReference type="NCBI Taxonomy" id="1628157"/>
    <lineage>
        <taxon>Bacteria</taxon>
        <taxon>Pseudomonadati</taxon>
        <taxon>Bacteroidota</taxon>
        <taxon>Bacteroidia</taxon>
        <taxon>Marinilabiliales</taxon>
        <taxon>Marinilabiliaceae</taxon>
        <taxon>Carboxylicivirga</taxon>
    </lineage>
</organism>
<dbReference type="Gene3D" id="2.10.109.10">
    <property type="entry name" value="Umud Fragment, subunit A"/>
    <property type="match status" value="1"/>
</dbReference>
<dbReference type="CDD" id="cd06529">
    <property type="entry name" value="S24_LexA-like"/>
    <property type="match status" value="1"/>
</dbReference>
<evidence type="ECO:0000256" key="3">
    <source>
        <dbReference type="ARBA" id="ARBA00023163"/>
    </source>
</evidence>
<sequence>MQANEDEKSNFLDNIRKRIIFFADNAGGGRSVFMESTGIKKGMFDPKDIDRAVGSDKISNILDFYKNLSAEWLLSGNGKMLKESNDTVEEPMSTYYEAKKLENGVPLIEGVPWIEKLASAGFGNGEFSIAKQDVKDYYVIPKFKNRKVDFMIEVCGSSMYPKYNSGDVVACRIIRESNFIQWNKVHVIATREQGILIKRLKKSEMKDCLLAVSDNQDYEPFDIPEKEITGVAIVVGVIRLE</sequence>
<evidence type="ECO:0000256" key="2">
    <source>
        <dbReference type="ARBA" id="ARBA00023125"/>
    </source>
</evidence>
<dbReference type="EMBL" id="JAGUCO010000023">
    <property type="protein sequence ID" value="MBS2100424.1"/>
    <property type="molecule type" value="Genomic_DNA"/>
</dbReference>
<dbReference type="InterPro" id="IPR015927">
    <property type="entry name" value="Peptidase_S24_S26A/B/C"/>
</dbReference>
<keyword evidence="1" id="KW-0805">Transcription regulation</keyword>
<accession>A0ABS5JZU3</accession>
<feature type="domain" description="Peptidase S24/S26A/S26B/S26C" evidence="4">
    <location>
        <begin position="125"/>
        <end position="233"/>
    </location>
</feature>
<gene>
    <name evidence="5" type="ORF">KEM10_19215</name>
</gene>
<comment type="caution">
    <text evidence="5">The sequence shown here is derived from an EMBL/GenBank/DDBJ whole genome shotgun (WGS) entry which is preliminary data.</text>
</comment>